<name>A0A2D2AZC8_9CAUL</name>
<dbReference type="InterPro" id="IPR007627">
    <property type="entry name" value="RNA_pol_sigma70_r2"/>
</dbReference>
<protein>
    <submittedName>
        <fullName evidence="7">RNA polymerase subunit sigma-24</fullName>
    </submittedName>
</protein>
<keyword evidence="4" id="KW-0804">Transcription</keyword>
<feature type="domain" description="RNA polymerase sigma factor 70 region 4 type 2" evidence="6">
    <location>
        <begin position="121"/>
        <end position="172"/>
    </location>
</feature>
<accession>A0A2D2AZC8</accession>
<evidence type="ECO:0000259" key="5">
    <source>
        <dbReference type="Pfam" id="PF04542"/>
    </source>
</evidence>
<dbReference type="GO" id="GO:0016987">
    <property type="term" value="F:sigma factor activity"/>
    <property type="evidence" value="ECO:0007669"/>
    <property type="project" value="UniProtKB-KW"/>
</dbReference>
<dbReference type="SUPFAM" id="SSF88946">
    <property type="entry name" value="Sigma2 domain of RNA polymerase sigma factors"/>
    <property type="match status" value="1"/>
</dbReference>
<dbReference type="Proteomes" id="UP000228945">
    <property type="component" value="Chromosome"/>
</dbReference>
<keyword evidence="2" id="KW-0805">Transcription regulation</keyword>
<evidence type="ECO:0000259" key="6">
    <source>
        <dbReference type="Pfam" id="PF08281"/>
    </source>
</evidence>
<dbReference type="SUPFAM" id="SSF88659">
    <property type="entry name" value="Sigma3 and sigma4 domains of RNA polymerase sigma factors"/>
    <property type="match status" value="1"/>
</dbReference>
<dbReference type="InterPro" id="IPR014284">
    <property type="entry name" value="RNA_pol_sigma-70_dom"/>
</dbReference>
<dbReference type="GO" id="GO:0003677">
    <property type="term" value="F:DNA binding"/>
    <property type="evidence" value="ECO:0007669"/>
    <property type="project" value="InterPro"/>
</dbReference>
<dbReference type="InterPro" id="IPR039425">
    <property type="entry name" value="RNA_pol_sigma-70-like"/>
</dbReference>
<keyword evidence="8" id="KW-1185">Reference proteome</keyword>
<dbReference type="Pfam" id="PF04542">
    <property type="entry name" value="Sigma70_r2"/>
    <property type="match status" value="1"/>
</dbReference>
<reference evidence="7 8" key="1">
    <citation type="submission" date="2017-10" db="EMBL/GenBank/DDBJ databases">
        <title>Genome sequence of Caulobacter mirabilis FWC38.</title>
        <authorList>
            <person name="Fiebig A."/>
            <person name="Crosson S."/>
        </authorList>
    </citation>
    <scope>NUCLEOTIDE SEQUENCE [LARGE SCALE GENOMIC DNA]</scope>
    <source>
        <strain evidence="7 8">FWC 38</strain>
    </source>
</reference>
<dbReference type="Pfam" id="PF08281">
    <property type="entry name" value="Sigma70_r4_2"/>
    <property type="match status" value="1"/>
</dbReference>
<evidence type="ECO:0000256" key="2">
    <source>
        <dbReference type="ARBA" id="ARBA00023015"/>
    </source>
</evidence>
<dbReference type="Gene3D" id="1.10.1740.10">
    <property type="match status" value="1"/>
</dbReference>
<dbReference type="RefSeq" id="WP_099622619.1">
    <property type="nucleotide sequence ID" value="NZ_CP024201.1"/>
</dbReference>
<evidence type="ECO:0000313" key="7">
    <source>
        <dbReference type="EMBL" id="ATQ43368.1"/>
    </source>
</evidence>
<comment type="similarity">
    <text evidence="1">Belongs to the sigma-70 factor family. ECF subfamily.</text>
</comment>
<dbReference type="OrthoDB" id="7188614at2"/>
<dbReference type="InterPro" id="IPR013325">
    <property type="entry name" value="RNA_pol_sigma_r2"/>
</dbReference>
<gene>
    <name evidence="7" type="ORF">CSW64_13565</name>
</gene>
<evidence type="ECO:0000256" key="3">
    <source>
        <dbReference type="ARBA" id="ARBA00023082"/>
    </source>
</evidence>
<dbReference type="InterPro" id="IPR036388">
    <property type="entry name" value="WH-like_DNA-bd_sf"/>
</dbReference>
<dbReference type="InterPro" id="IPR013324">
    <property type="entry name" value="RNA_pol_sigma_r3/r4-like"/>
</dbReference>
<proteinExistence type="inferred from homology"/>
<dbReference type="AlphaFoldDB" id="A0A2D2AZC8"/>
<evidence type="ECO:0000313" key="8">
    <source>
        <dbReference type="Proteomes" id="UP000228945"/>
    </source>
</evidence>
<evidence type="ECO:0000256" key="4">
    <source>
        <dbReference type="ARBA" id="ARBA00023163"/>
    </source>
</evidence>
<dbReference type="InterPro" id="IPR013249">
    <property type="entry name" value="RNA_pol_sigma70_r4_t2"/>
</dbReference>
<dbReference type="NCBIfam" id="TIGR02937">
    <property type="entry name" value="sigma70-ECF"/>
    <property type="match status" value="1"/>
</dbReference>
<feature type="domain" description="RNA polymerase sigma-70 region 2" evidence="5">
    <location>
        <begin position="28"/>
        <end position="88"/>
    </location>
</feature>
<dbReference type="PANTHER" id="PTHR43133">
    <property type="entry name" value="RNA POLYMERASE ECF-TYPE SIGMA FACTO"/>
    <property type="match status" value="1"/>
</dbReference>
<dbReference type="PANTHER" id="PTHR43133:SF63">
    <property type="entry name" value="RNA POLYMERASE SIGMA FACTOR FECI-RELATED"/>
    <property type="match status" value="1"/>
</dbReference>
<keyword evidence="3" id="KW-0731">Sigma factor</keyword>
<organism evidence="7 8">
    <name type="scientific">Caulobacter mirabilis</name>
    <dbReference type="NCBI Taxonomy" id="69666"/>
    <lineage>
        <taxon>Bacteria</taxon>
        <taxon>Pseudomonadati</taxon>
        <taxon>Pseudomonadota</taxon>
        <taxon>Alphaproteobacteria</taxon>
        <taxon>Caulobacterales</taxon>
        <taxon>Caulobacteraceae</taxon>
        <taxon>Caulobacter</taxon>
    </lineage>
</organism>
<dbReference type="GO" id="GO:0006352">
    <property type="term" value="P:DNA-templated transcription initiation"/>
    <property type="evidence" value="ECO:0007669"/>
    <property type="project" value="InterPro"/>
</dbReference>
<dbReference type="Gene3D" id="1.10.10.10">
    <property type="entry name" value="Winged helix-like DNA-binding domain superfamily/Winged helix DNA-binding domain"/>
    <property type="match status" value="1"/>
</dbReference>
<dbReference type="EMBL" id="CP024201">
    <property type="protein sequence ID" value="ATQ43368.1"/>
    <property type="molecule type" value="Genomic_DNA"/>
</dbReference>
<sequence>MGRELCLSAPDREEARRAEEISTRCGEALRGFFARRLSIRADVEDLTQEACARVLRRGRVGEIENLDGYLFQVAANLLRERNRQRRRRHADAHVEFEEADVGLWDELSPERVLLGREAYGAAMAALMELPERARRIFMLNRFEEVPGAEIASRLGVSVSTVEKDMMRVVAHLRGRLQ</sequence>
<dbReference type="KEGG" id="cmb:CSW64_13565"/>
<evidence type="ECO:0000256" key="1">
    <source>
        <dbReference type="ARBA" id="ARBA00010641"/>
    </source>
</evidence>